<evidence type="ECO:0000313" key="2">
    <source>
        <dbReference type="EMBL" id="CAA3027431.1"/>
    </source>
</evidence>
<sequence length="85" mass="8873">MCAACQCSGLAEGRGFLWPVECGVRADDGPAGCGGEQRSQRQKQKLEEGPRQIRGGLTLLTGLCHCGEGSDGGVTVARESPRRGI</sequence>
<evidence type="ECO:0000313" key="3">
    <source>
        <dbReference type="Proteomes" id="UP000594638"/>
    </source>
</evidence>
<dbReference type="AlphaFoldDB" id="A0A8S0V2J9"/>
<proteinExistence type="predicted"/>
<feature type="region of interest" description="Disordered" evidence="1">
    <location>
        <begin position="30"/>
        <end position="50"/>
    </location>
</feature>
<protein>
    <submittedName>
        <fullName evidence="2">Uncharacterized protein</fullName>
    </submittedName>
</protein>
<name>A0A8S0V2J9_OLEEU</name>
<keyword evidence="3" id="KW-1185">Reference proteome</keyword>
<dbReference type="Gramene" id="OE9A019730T1">
    <property type="protein sequence ID" value="OE9A019730C1"/>
    <property type="gene ID" value="OE9A019730"/>
</dbReference>
<reference evidence="2 3" key="1">
    <citation type="submission" date="2019-12" db="EMBL/GenBank/DDBJ databases">
        <authorList>
            <person name="Alioto T."/>
            <person name="Alioto T."/>
            <person name="Gomez Garrido J."/>
        </authorList>
    </citation>
    <scope>NUCLEOTIDE SEQUENCE [LARGE SCALE GENOMIC DNA]</scope>
</reference>
<dbReference type="Proteomes" id="UP000594638">
    <property type="component" value="Unassembled WGS sequence"/>
</dbReference>
<gene>
    <name evidence="2" type="ORF">OLEA9_A019730</name>
</gene>
<evidence type="ECO:0000256" key="1">
    <source>
        <dbReference type="SAM" id="MobiDB-lite"/>
    </source>
</evidence>
<comment type="caution">
    <text evidence="2">The sequence shown here is derived from an EMBL/GenBank/DDBJ whole genome shotgun (WGS) entry which is preliminary data.</text>
</comment>
<dbReference type="EMBL" id="CACTIH010009203">
    <property type="protein sequence ID" value="CAA3027431.1"/>
    <property type="molecule type" value="Genomic_DNA"/>
</dbReference>
<accession>A0A8S0V2J9</accession>
<organism evidence="2 3">
    <name type="scientific">Olea europaea subsp. europaea</name>
    <dbReference type="NCBI Taxonomy" id="158383"/>
    <lineage>
        <taxon>Eukaryota</taxon>
        <taxon>Viridiplantae</taxon>
        <taxon>Streptophyta</taxon>
        <taxon>Embryophyta</taxon>
        <taxon>Tracheophyta</taxon>
        <taxon>Spermatophyta</taxon>
        <taxon>Magnoliopsida</taxon>
        <taxon>eudicotyledons</taxon>
        <taxon>Gunneridae</taxon>
        <taxon>Pentapetalae</taxon>
        <taxon>asterids</taxon>
        <taxon>lamiids</taxon>
        <taxon>Lamiales</taxon>
        <taxon>Oleaceae</taxon>
        <taxon>Oleeae</taxon>
        <taxon>Olea</taxon>
    </lineage>
</organism>